<dbReference type="InterPro" id="IPR043758">
    <property type="entry name" value="DUF5703"/>
</dbReference>
<dbReference type="OrthoDB" id="3481802at2"/>
<reference evidence="1 2" key="1">
    <citation type="journal article" date="2014" name="Int. J. Syst. Evol. Microbiol.">
        <title>Brachybacterium ginsengisoli sp. nov., isolated from soil of a ginseng field.</title>
        <authorList>
            <person name="Hoang V.A."/>
            <person name="Kim Y.J."/>
            <person name="Nguyen N.L."/>
            <person name="Yang D.C."/>
        </authorList>
    </citation>
    <scope>NUCLEOTIDE SEQUENCE [LARGE SCALE GENOMIC DNA]</scope>
    <source>
        <strain evidence="1 2">DCY80</strain>
    </source>
</reference>
<dbReference type="AlphaFoldDB" id="A0A291GXB8"/>
<keyword evidence="2" id="KW-1185">Reference proteome</keyword>
<organism evidence="1 2">
    <name type="scientific">Brachybacterium ginsengisoli</name>
    <dbReference type="NCBI Taxonomy" id="1331682"/>
    <lineage>
        <taxon>Bacteria</taxon>
        <taxon>Bacillati</taxon>
        <taxon>Actinomycetota</taxon>
        <taxon>Actinomycetes</taxon>
        <taxon>Micrococcales</taxon>
        <taxon>Dermabacteraceae</taxon>
        <taxon>Brachybacterium</taxon>
    </lineage>
</organism>
<sequence>MIRPRTALVAGVQHISDPRRWRDLPVERGRRAEDYEFQILTVPRGTSIGQVRAELAEQAEYGRWEHARTRLYIGGGRKVWMRRRIIRVRSTLQPEDQE</sequence>
<dbReference type="Pfam" id="PF18963">
    <property type="entry name" value="DUF5703"/>
    <property type="match status" value="1"/>
</dbReference>
<protein>
    <recommendedName>
        <fullName evidence="3">Dihydroorotate dehydrogenase</fullName>
    </recommendedName>
</protein>
<dbReference type="KEGG" id="bgg:CFK41_08610"/>
<dbReference type="EMBL" id="CP023564">
    <property type="protein sequence ID" value="ATG54818.1"/>
    <property type="molecule type" value="Genomic_DNA"/>
</dbReference>
<dbReference type="RefSeq" id="WP_096799283.1">
    <property type="nucleotide sequence ID" value="NZ_CP023564.1"/>
</dbReference>
<accession>A0A291GXB8</accession>
<evidence type="ECO:0000313" key="2">
    <source>
        <dbReference type="Proteomes" id="UP000217889"/>
    </source>
</evidence>
<name>A0A291GXB8_9MICO</name>
<evidence type="ECO:0000313" key="1">
    <source>
        <dbReference type="EMBL" id="ATG54818.1"/>
    </source>
</evidence>
<gene>
    <name evidence="1" type="ORF">CFK41_08610</name>
</gene>
<evidence type="ECO:0008006" key="3">
    <source>
        <dbReference type="Google" id="ProtNLM"/>
    </source>
</evidence>
<dbReference type="Proteomes" id="UP000217889">
    <property type="component" value="Chromosome"/>
</dbReference>
<proteinExistence type="predicted"/>